<evidence type="ECO:0000313" key="4">
    <source>
        <dbReference type="Proteomes" id="UP001221686"/>
    </source>
</evidence>
<comment type="caution">
    <text evidence="3">The sequence shown here is derived from an EMBL/GenBank/DDBJ whole genome shotgun (WGS) entry which is preliminary data.</text>
</comment>
<keyword evidence="2" id="KW-0472">Membrane</keyword>
<dbReference type="RefSeq" id="WP_272084783.1">
    <property type="nucleotide sequence ID" value="NZ_JAQNDL010000001.1"/>
</dbReference>
<keyword evidence="2" id="KW-0812">Transmembrane</keyword>
<gene>
    <name evidence="3" type="ORF">POL25_05515</name>
</gene>
<feature type="compositionally biased region" description="Basic and acidic residues" evidence="1">
    <location>
        <begin position="313"/>
        <end position="330"/>
    </location>
</feature>
<organism evidence="3 4">
    <name type="scientific">Nannocystis bainbridge</name>
    <dbReference type="NCBI Taxonomy" id="2995303"/>
    <lineage>
        <taxon>Bacteria</taxon>
        <taxon>Pseudomonadati</taxon>
        <taxon>Myxococcota</taxon>
        <taxon>Polyangia</taxon>
        <taxon>Nannocystales</taxon>
        <taxon>Nannocystaceae</taxon>
        <taxon>Nannocystis</taxon>
    </lineage>
</organism>
<dbReference type="EMBL" id="JAQNDL010000001">
    <property type="protein sequence ID" value="MDC0716339.1"/>
    <property type="molecule type" value="Genomic_DNA"/>
</dbReference>
<evidence type="ECO:0000256" key="2">
    <source>
        <dbReference type="SAM" id="Phobius"/>
    </source>
</evidence>
<protein>
    <recommendedName>
        <fullName evidence="5">Carboxypeptidase regulatory-like domain-containing protein</fullName>
    </recommendedName>
</protein>
<keyword evidence="2" id="KW-1133">Transmembrane helix</keyword>
<name>A0ABT5DRQ4_9BACT</name>
<feature type="region of interest" description="Disordered" evidence="1">
    <location>
        <begin position="267"/>
        <end position="336"/>
    </location>
</feature>
<evidence type="ECO:0008006" key="5">
    <source>
        <dbReference type="Google" id="ProtNLM"/>
    </source>
</evidence>
<sequence>MATPSEPSESAEITRSAALSRFVYLLPVIGAPLGMGAAIFASFAIAGWHVTHSAIVQVEPQWVAGEPVAARVQVLNGAGQAVPEAQVEATLRRGEERASLGTLRDAAAVGMAQGRLTAPDWAPGPATLELAISGHEQFREVVEVELVASRALRRGTPTVSGSTKNYADDTESQPEKLRIVLRPLGRLAAGFENALVARVTDAEGKPRQGPVEVRLLDGEFGPHKSSADAPATVVRGETDAAGLVRVAGLLATDVVRFEVRALPGAQDMSVGSGAEGPAAKDVSEGAGPKGKVGPKGSASKDAGAKDAGASAEDIAREAKGPGAKDEDGSAAKDGAASVEPVAARKFRMVSFAGAVTVDAAPWTAGAGDTLTIKARGLRPKRAVFVDVRGPDGAWVDTLEPPVVGPEPPRTWSSAGLSPGLVQVEAYHFTNAPGESSALARVVLGPGPGQKPALSTLIGLQRERLGMPRVEKEFDAALEGKYLDALATVSLDAEAQQLTEAWLIGTLPVEIHGPPTALTTRGREDADMTALRRLWAGRVRLLLLGGGGLFLAVTTLLIVVSHRGAAERLAREMLGHGPEVAVEVRKAQRAVLWRALGLLASMAFGLVLTAAVLDKLFWQT</sequence>
<accession>A0ABT5DRQ4</accession>
<feature type="compositionally biased region" description="Low complexity" evidence="1">
    <location>
        <begin position="285"/>
        <end position="311"/>
    </location>
</feature>
<dbReference type="Proteomes" id="UP001221686">
    <property type="component" value="Unassembled WGS sequence"/>
</dbReference>
<evidence type="ECO:0000256" key="1">
    <source>
        <dbReference type="SAM" id="MobiDB-lite"/>
    </source>
</evidence>
<proteinExistence type="predicted"/>
<feature type="transmembrane region" description="Helical" evidence="2">
    <location>
        <begin position="590"/>
        <end position="612"/>
    </location>
</feature>
<feature type="transmembrane region" description="Helical" evidence="2">
    <location>
        <begin position="22"/>
        <end position="48"/>
    </location>
</feature>
<evidence type="ECO:0000313" key="3">
    <source>
        <dbReference type="EMBL" id="MDC0716339.1"/>
    </source>
</evidence>
<feature type="transmembrane region" description="Helical" evidence="2">
    <location>
        <begin position="540"/>
        <end position="560"/>
    </location>
</feature>
<reference evidence="3 4" key="1">
    <citation type="submission" date="2022-11" db="EMBL/GenBank/DDBJ databases">
        <title>Minimal conservation of predation-associated metabolite biosynthetic gene clusters underscores biosynthetic potential of Myxococcota including descriptions for ten novel species: Archangium lansinium sp. nov., Myxococcus landrumus sp. nov., Nannocystis bai.</title>
        <authorList>
            <person name="Ahearne A."/>
            <person name="Stevens C."/>
            <person name="Dowd S."/>
        </authorList>
    </citation>
    <scope>NUCLEOTIDE SEQUENCE [LARGE SCALE GENOMIC DNA]</scope>
    <source>
        <strain evidence="3 4">BB15-2</strain>
    </source>
</reference>
<keyword evidence="4" id="KW-1185">Reference proteome</keyword>